<evidence type="ECO:0000256" key="1">
    <source>
        <dbReference type="SAM" id="MobiDB-lite"/>
    </source>
</evidence>
<feature type="compositionally biased region" description="Low complexity" evidence="1">
    <location>
        <begin position="850"/>
        <end position="863"/>
    </location>
</feature>
<evidence type="ECO:0000313" key="2">
    <source>
        <dbReference type="EMBL" id="BAC91588.1"/>
    </source>
</evidence>
<reference evidence="2 3" key="1">
    <citation type="journal article" date="2003" name="DNA Res.">
        <title>Complete genome structure of Gloeobacter violaceus PCC 7421, a cyanobacterium that lacks thylakoids.</title>
        <authorList>
            <person name="Nakamura Y."/>
            <person name="Kaneko T."/>
            <person name="Sato S."/>
            <person name="Mimuro M."/>
            <person name="Miyashita H."/>
            <person name="Tsuchiya T."/>
            <person name="Sasamoto S."/>
            <person name="Watanabe A."/>
            <person name="Kawashima K."/>
            <person name="Kishida Y."/>
            <person name="Kiyokawa C."/>
            <person name="Kohara M."/>
            <person name="Matsumoto M."/>
            <person name="Matsuno A."/>
            <person name="Nakazaki N."/>
            <person name="Shimpo S."/>
            <person name="Takeuchi C."/>
            <person name="Yamada M."/>
            <person name="Tabata S."/>
        </authorList>
    </citation>
    <scope>NUCLEOTIDE SEQUENCE [LARGE SCALE GENOMIC DNA]</scope>
    <source>
        <strain evidence="3">ATCC 29082 / PCC 7421</strain>
    </source>
</reference>
<feature type="compositionally biased region" description="Basic and acidic residues" evidence="1">
    <location>
        <begin position="711"/>
        <end position="726"/>
    </location>
</feature>
<feature type="region of interest" description="Disordered" evidence="1">
    <location>
        <begin position="558"/>
        <end position="687"/>
    </location>
</feature>
<feature type="compositionally biased region" description="Polar residues" evidence="1">
    <location>
        <begin position="824"/>
        <end position="836"/>
    </location>
</feature>
<gene>
    <name evidence="2" type="ordered locus">gll3647</name>
</gene>
<feature type="compositionally biased region" description="Low complexity" evidence="1">
    <location>
        <begin position="598"/>
        <end position="613"/>
    </location>
</feature>
<protein>
    <submittedName>
        <fullName evidence="2">Gll3647 protein</fullName>
    </submittedName>
</protein>
<organism evidence="2 3">
    <name type="scientific">Gloeobacter violaceus (strain ATCC 29082 / PCC 7421)</name>
    <dbReference type="NCBI Taxonomy" id="251221"/>
    <lineage>
        <taxon>Bacteria</taxon>
        <taxon>Bacillati</taxon>
        <taxon>Cyanobacteriota</taxon>
        <taxon>Cyanophyceae</taxon>
        <taxon>Gloeobacterales</taxon>
        <taxon>Gloeobacteraceae</taxon>
        <taxon>Gloeobacter</taxon>
    </lineage>
</organism>
<sequence length="907" mass="93925">MAGVSRGGSMSSNSQDQGGDGTGGTPPQPDDKQHPDMGLGMRDRFPLGQQGEETAVFGRRGLGGPARVFDGRNKYEEVDAKLQGDREREATLKQEKQEVINRASANLNLTSVGLSFGNYLDARKAGDGDEAAGHLLNSSGRVMNTLGYRGTDLRNPALNMNPWTAKPSDEVKSITGTGGGSLFMGLGDGFRAHDAFSEGNYVRGAAYTGSSAAYTTLGVGKLAAQGAKNNAPGLANTIANVLGRTGDVAKNAAHVEGLGYGVGSLANIGVGISELTDGQWNGKDVEAGLRIADGIGSGIKAGAQFIQAGTMPAWATSGIARIGQVASNMPLSGVLGRVGAGAAAVAASPVVGTAAAIYTGGQLLVGDAIDETIGALWNGVVVGGGGAVVEGVVDAVGAVDLSDGLGWDDGQAALGQLQEVGSDLQTAGATMWEDLKVAGEHAGENFMGRMEFLRDAGDFVAGGLDETVAAFGVNSIAAGQQLWTNGSEALDAVQQGDWGGAWQQVQEGLGGAWQDFTNGDTYLAAAADVQQDNQNLLDFGAQAIDTVGNFLSGINPFADPPPAPVDPPPVEPVPAPEPVAVEDPPPSTATDDPDSDPATDPASDSTTNPTSDQTTDDPADDPTGLIEPQPEPFPSVEPLTEPEPTPVPAPTDRMEPVVPAPQPAPTPVPVPPPVPVAPTPEQLANPDTNLSELVESGVITEAERAEALLDEARNRLEAEGEFREGTPPDAQQMEDSVEDANGLQDPQLPDGEQPADPEGQSPEYFFDDSFTLPTETLENTEAEASADLLEAPVQDFGFSEDLEALQDSFEPVTDDPSGWLEPQPGQTGEETLQSDPEAQLLEQQAEEQEAQQQAELEAQQAAAEEARLQAEEEARLQAEEEARIAAEEEAARLAEEEALAAESEEAA</sequence>
<dbReference type="EnsemblBacteria" id="BAC91588">
    <property type="protein sequence ID" value="BAC91588"/>
    <property type="gene ID" value="BAC91588"/>
</dbReference>
<dbReference type="Proteomes" id="UP000000557">
    <property type="component" value="Chromosome"/>
</dbReference>
<feature type="region of interest" description="Disordered" evidence="1">
    <location>
        <begin position="711"/>
        <end position="882"/>
    </location>
</feature>
<dbReference type="HOGENOM" id="CLU_319989_0_0_3"/>
<feature type="compositionally biased region" description="Basic and acidic residues" evidence="1">
    <location>
        <begin position="864"/>
        <end position="882"/>
    </location>
</feature>
<feature type="region of interest" description="Disordered" evidence="1">
    <location>
        <begin position="1"/>
        <end position="47"/>
    </location>
</feature>
<keyword evidence="3" id="KW-1185">Reference proteome</keyword>
<name>Q7NF79_GLOVI</name>
<feature type="compositionally biased region" description="Basic and acidic residues" evidence="1">
    <location>
        <begin position="29"/>
        <end position="45"/>
    </location>
</feature>
<dbReference type="InParanoid" id="Q7NF79"/>
<feature type="compositionally biased region" description="Pro residues" evidence="1">
    <location>
        <begin position="629"/>
        <end position="649"/>
    </location>
</feature>
<dbReference type="KEGG" id="gvi:gll3647"/>
<reference evidence="2 3" key="2">
    <citation type="journal article" date="2003" name="DNA Res.">
        <title>Complete genome structure of Gloeobacter violaceus PCC 7421, a cyanobacterium that lacks thylakoids (supplement).</title>
        <authorList>
            <person name="Nakamura Y."/>
            <person name="Kaneko T."/>
            <person name="Sato S."/>
            <person name="Mimuro M."/>
            <person name="Miyashita H."/>
            <person name="Tsuchiya T."/>
            <person name="Sasamoto S."/>
            <person name="Watanabe A."/>
            <person name="Kawashima K."/>
            <person name="Kishida Y."/>
            <person name="Kiyokawa C."/>
            <person name="Kohara M."/>
            <person name="Matsumoto M."/>
            <person name="Matsuno A."/>
            <person name="Nakazaki N."/>
            <person name="Shimpo S."/>
            <person name="Takeuchi C."/>
            <person name="Yamada M."/>
            <person name="Tabata S."/>
        </authorList>
    </citation>
    <scope>NUCLEOTIDE SEQUENCE [LARGE SCALE GENOMIC DNA]</scope>
    <source>
        <strain evidence="3">ATCC 29082 / PCC 7421</strain>
    </source>
</reference>
<feature type="compositionally biased region" description="Pro residues" evidence="1">
    <location>
        <begin position="558"/>
        <end position="587"/>
    </location>
</feature>
<dbReference type="AlphaFoldDB" id="Q7NF79"/>
<dbReference type="EMBL" id="BA000045">
    <property type="protein sequence ID" value="BAC91588.1"/>
    <property type="molecule type" value="Genomic_DNA"/>
</dbReference>
<evidence type="ECO:0000313" key="3">
    <source>
        <dbReference type="Proteomes" id="UP000000557"/>
    </source>
</evidence>
<proteinExistence type="predicted"/>
<feature type="compositionally biased region" description="Pro residues" evidence="1">
    <location>
        <begin position="658"/>
        <end position="678"/>
    </location>
</feature>
<accession>Q7NF79</accession>